<proteinExistence type="predicted"/>
<keyword evidence="2" id="KW-1185">Reference proteome</keyword>
<reference evidence="1 2" key="2">
    <citation type="submission" date="2019-08" db="EMBL/GenBank/DDBJ databases">
        <authorList>
            <person name="Henke P."/>
        </authorList>
    </citation>
    <scope>NUCLEOTIDE SEQUENCE [LARGE SCALE GENOMIC DNA]</scope>
    <source>
        <strain evidence="1">Phe10_nw2017</strain>
    </source>
</reference>
<dbReference type="EMBL" id="SRHE01000077">
    <property type="protein sequence ID" value="TWW10818.1"/>
    <property type="molecule type" value="Genomic_DNA"/>
</dbReference>
<sequence>MFPGLRLVVELGDYVGLPDHIKDRPLAAGGKGYCGQADLVAQMVTQ</sequence>
<evidence type="ECO:0000313" key="2">
    <source>
        <dbReference type="Proteomes" id="UP000321083"/>
    </source>
</evidence>
<dbReference type="AlphaFoldDB" id="A0A5C6M7W7"/>
<dbReference type="Proteomes" id="UP000321083">
    <property type="component" value="Unassembled WGS sequence"/>
</dbReference>
<gene>
    <name evidence="1" type="ORF">E3A20_05990</name>
</gene>
<comment type="caution">
    <text evidence="1">The sequence shown here is derived from an EMBL/GenBank/DDBJ whole genome shotgun (WGS) entry which is preliminary data.</text>
</comment>
<evidence type="ECO:0000313" key="1">
    <source>
        <dbReference type="EMBL" id="TWW10818.1"/>
    </source>
</evidence>
<organism evidence="1 2">
    <name type="scientific">Planctomyces bekefii</name>
    <dbReference type="NCBI Taxonomy" id="1653850"/>
    <lineage>
        <taxon>Bacteria</taxon>
        <taxon>Pseudomonadati</taxon>
        <taxon>Planctomycetota</taxon>
        <taxon>Planctomycetia</taxon>
        <taxon>Planctomycetales</taxon>
        <taxon>Planctomycetaceae</taxon>
        <taxon>Planctomyces</taxon>
    </lineage>
</organism>
<reference evidence="1 2" key="1">
    <citation type="submission" date="2019-08" db="EMBL/GenBank/DDBJ databases">
        <title>100 year-old enigma solved: identification of Planctomyces bekefii, the type genus and species of the phylum Planctomycetes.</title>
        <authorList>
            <person name="Svetlana D.N."/>
            <person name="Overmann J."/>
        </authorList>
    </citation>
    <scope>NUCLEOTIDE SEQUENCE [LARGE SCALE GENOMIC DNA]</scope>
    <source>
        <strain evidence="1">Phe10_nw2017</strain>
    </source>
</reference>
<accession>A0A5C6M7W7</accession>
<protein>
    <submittedName>
        <fullName evidence="1">Uncharacterized protein</fullName>
    </submittedName>
</protein>
<name>A0A5C6M7W7_9PLAN</name>